<evidence type="ECO:0000313" key="2">
    <source>
        <dbReference type="Proteomes" id="UP000028643"/>
    </source>
</evidence>
<dbReference type="Proteomes" id="UP000028643">
    <property type="component" value="Unassembled WGS sequence"/>
</dbReference>
<evidence type="ECO:0000313" key="1">
    <source>
        <dbReference type="EMBL" id="KFE50708.1"/>
    </source>
</evidence>
<dbReference type="RefSeq" id="WP_047575868.1">
    <property type="nucleotide sequence ID" value="NZ_JPQT01000108.1"/>
</dbReference>
<dbReference type="AlphaFoldDB" id="A0A085V5J5"/>
<dbReference type="Pfam" id="PF11198">
    <property type="entry name" value="DUF2857"/>
    <property type="match status" value="1"/>
</dbReference>
<dbReference type="EMBL" id="JPQT01000108">
    <property type="protein sequence ID" value="KFE50708.1"/>
    <property type="molecule type" value="Genomic_DNA"/>
</dbReference>
<proteinExistence type="predicted"/>
<name>A0A085V5J5_PSESX</name>
<comment type="caution">
    <text evidence="1">The sequence shown here is derived from an EMBL/GenBank/DDBJ whole genome shotgun (WGS) entry which is preliminary data.</text>
</comment>
<sequence>MAHPLNLAVAFQILNDIRNGQLRSCLAMGFAEQDLRDLIEPQCMSVLVNAPVPWFRVVVDGLVVQRLLAQAKDNEEDQLIMQALQNGASSPLIHDLFGLSAKEVAVRRAMLGLPNRKGRWPAVNQEQERALWDRWVSLTKKTPTDPRDGRALLNVAIKMTQSVPPLNLTMVWNTIQSWVEQDLL</sequence>
<dbReference type="InterPro" id="IPR021364">
    <property type="entry name" value="DUF2857"/>
</dbReference>
<dbReference type="PATRIC" id="fig|317.174.peg.3035"/>
<protein>
    <recommendedName>
        <fullName evidence="3">DUF2857 domain-containing protein</fullName>
    </recommendedName>
</protein>
<accession>A0A085V5J5</accession>
<gene>
    <name evidence="1" type="ORF">IV02_14845</name>
</gene>
<evidence type="ECO:0008006" key="3">
    <source>
        <dbReference type="Google" id="ProtNLM"/>
    </source>
</evidence>
<organism evidence="1 2">
    <name type="scientific">Pseudomonas syringae</name>
    <dbReference type="NCBI Taxonomy" id="317"/>
    <lineage>
        <taxon>Bacteria</taxon>
        <taxon>Pseudomonadati</taxon>
        <taxon>Pseudomonadota</taxon>
        <taxon>Gammaproteobacteria</taxon>
        <taxon>Pseudomonadales</taxon>
        <taxon>Pseudomonadaceae</taxon>
        <taxon>Pseudomonas</taxon>
    </lineage>
</organism>
<reference evidence="1 2" key="1">
    <citation type="submission" date="2014-07" db="EMBL/GenBank/DDBJ databases">
        <title>Draft Genome Sequences of Environmental Pseudomonas syringae strains.</title>
        <authorList>
            <person name="Baltrus D.A."/>
            <person name="Berge O."/>
            <person name="Morris C."/>
        </authorList>
    </citation>
    <scope>NUCLEOTIDE SEQUENCE [LARGE SCALE GENOMIC DNA]</scope>
    <source>
        <strain evidence="1 2">CEB003</strain>
    </source>
</reference>